<gene>
    <name evidence="4" type="primary">dgt</name>
    <name evidence="4" type="ORF">E4O92_19800</name>
</gene>
<dbReference type="NCBIfam" id="NF041026">
    <property type="entry name" value="antiphage_dGTPase"/>
    <property type="match status" value="1"/>
</dbReference>
<keyword evidence="5" id="KW-1185">Reference proteome</keyword>
<dbReference type="SUPFAM" id="SSF109604">
    <property type="entry name" value="HD-domain/PDEase-like"/>
    <property type="match status" value="1"/>
</dbReference>
<comment type="caution">
    <text evidence="4">The sequence shown here is derived from an EMBL/GenBank/DDBJ whole genome shotgun (WGS) entry which is preliminary data.</text>
</comment>
<dbReference type="Proteomes" id="UP000297258">
    <property type="component" value="Unassembled WGS sequence"/>
</dbReference>
<dbReference type="InterPro" id="IPR006261">
    <property type="entry name" value="dGTPase"/>
</dbReference>
<sequence length="443" mass="50275">MESWIERRRQTDEPTYQAKPFNAQGAEAEFLRDRARVIHCAAFRRLQSKTQVLGIGESDFYRTRLTHSLEVAQIGSSIRHVLHSAGAAQPWHAYLPPPALVEAVGLLHDLGHPPFGHGGEVALNFLMKDHGGFEGNAQTLRIMARLGEYSSEHGLDLTRRAMLGAMKYPCLYSELAVPEHDGIRPADCKPPKCIYDEEAAVRDWILQPLSNADQARFVQFSVREVRGRRVATSLHKSFDTSIMELADDIAYGVHDFEDALALQLIDEKRWHGEVSPAIFECARDGIAGQGTEFYRAKLFSHSDKERKHAISKLVDYFVSSVIVTEKPDFSAPLFRYNAALPAEQAHVLRILKEFVFDQVIRRPQVQAMEFKGQRIVRRLFEALYENLGRLLPRDTAKDFEECASERGKMRIVSDYISGMTDSDATRLYHRLFSPDVGSIYDRI</sequence>
<dbReference type="AlphaFoldDB" id="A0A4Y9SUI5"/>
<accession>A0A4Y9SUI5</accession>
<dbReference type="CDD" id="cd00077">
    <property type="entry name" value="HDc"/>
    <property type="match status" value="1"/>
</dbReference>
<dbReference type="RefSeq" id="WP_135191385.1">
    <property type="nucleotide sequence ID" value="NZ_SPUM01000132.1"/>
</dbReference>
<dbReference type="Gene3D" id="1.10.3210.10">
    <property type="entry name" value="Hypothetical protein af1432"/>
    <property type="match status" value="1"/>
</dbReference>
<dbReference type="NCBIfam" id="NF003701">
    <property type="entry name" value="PRK05318.1"/>
    <property type="match status" value="1"/>
</dbReference>
<evidence type="ECO:0000256" key="1">
    <source>
        <dbReference type="ARBA" id="ARBA00022801"/>
    </source>
</evidence>
<dbReference type="SMART" id="SM00471">
    <property type="entry name" value="HDc"/>
    <property type="match status" value="1"/>
</dbReference>
<dbReference type="Pfam" id="PF13286">
    <property type="entry name" value="HD_assoc"/>
    <property type="match status" value="1"/>
</dbReference>
<evidence type="ECO:0000313" key="5">
    <source>
        <dbReference type="Proteomes" id="UP000297258"/>
    </source>
</evidence>
<dbReference type="GO" id="GO:0006203">
    <property type="term" value="P:dGTP catabolic process"/>
    <property type="evidence" value="ECO:0007669"/>
    <property type="project" value="TreeGrafter"/>
</dbReference>
<dbReference type="OrthoDB" id="9803619at2"/>
<dbReference type="Pfam" id="PF01966">
    <property type="entry name" value="HD"/>
    <property type="match status" value="1"/>
</dbReference>
<dbReference type="InterPro" id="IPR050135">
    <property type="entry name" value="dGTPase-like"/>
</dbReference>
<name>A0A4Y9SUI5_9BURK</name>
<dbReference type="InterPro" id="IPR003607">
    <property type="entry name" value="HD/PDEase_dom"/>
</dbReference>
<protein>
    <recommendedName>
        <fullName evidence="2">Deoxyguanosinetriphosphate triphosphohydrolase-like protein</fullName>
    </recommendedName>
</protein>
<dbReference type="GO" id="GO:0008832">
    <property type="term" value="F:dGTPase activity"/>
    <property type="evidence" value="ECO:0007669"/>
    <property type="project" value="TreeGrafter"/>
</dbReference>
<proteinExistence type="inferred from homology"/>
<dbReference type="InterPro" id="IPR006674">
    <property type="entry name" value="HD_domain"/>
</dbReference>
<evidence type="ECO:0000259" key="3">
    <source>
        <dbReference type="PROSITE" id="PS51831"/>
    </source>
</evidence>
<dbReference type="NCBIfam" id="TIGR01353">
    <property type="entry name" value="dGTP_triPase"/>
    <property type="match status" value="1"/>
</dbReference>
<evidence type="ECO:0000256" key="2">
    <source>
        <dbReference type="HAMAP-Rule" id="MF_01212"/>
    </source>
</evidence>
<evidence type="ECO:0000313" key="4">
    <source>
        <dbReference type="EMBL" id="TFW28884.1"/>
    </source>
</evidence>
<dbReference type="InterPro" id="IPR026875">
    <property type="entry name" value="PHydrolase_assoc_dom"/>
</dbReference>
<dbReference type="InterPro" id="IPR023023">
    <property type="entry name" value="dNTPase_2"/>
</dbReference>
<reference evidence="4 5" key="1">
    <citation type="submission" date="2019-03" db="EMBL/GenBank/DDBJ databases">
        <title>Draft genome of Massilia hortus sp. nov., a novel bacterial species of the Oxalobacteraceae family.</title>
        <authorList>
            <person name="Peta V."/>
            <person name="Raths R."/>
            <person name="Bucking H."/>
        </authorList>
    </citation>
    <scope>NUCLEOTIDE SEQUENCE [LARGE SCALE GENOMIC DNA]</scope>
    <source>
        <strain evidence="4 5">ONC3</strain>
    </source>
</reference>
<dbReference type="PROSITE" id="PS51831">
    <property type="entry name" value="HD"/>
    <property type="match status" value="1"/>
</dbReference>
<dbReference type="HAMAP" id="MF_01212">
    <property type="entry name" value="dGTPase_type2"/>
    <property type="match status" value="1"/>
</dbReference>
<organism evidence="4 5">
    <name type="scientific">Massilia horti</name>
    <dbReference type="NCBI Taxonomy" id="2562153"/>
    <lineage>
        <taxon>Bacteria</taxon>
        <taxon>Pseudomonadati</taxon>
        <taxon>Pseudomonadota</taxon>
        <taxon>Betaproteobacteria</taxon>
        <taxon>Burkholderiales</taxon>
        <taxon>Oxalobacteraceae</taxon>
        <taxon>Telluria group</taxon>
        <taxon>Massilia</taxon>
    </lineage>
</organism>
<dbReference type="PANTHER" id="PTHR11373:SF32">
    <property type="entry name" value="DEOXYGUANOSINETRIPHOSPHATE TRIPHOSPHOHYDROLASE"/>
    <property type="match status" value="1"/>
</dbReference>
<dbReference type="PANTHER" id="PTHR11373">
    <property type="entry name" value="DEOXYNUCLEOSIDE TRIPHOSPHATE TRIPHOSPHOHYDROLASE"/>
    <property type="match status" value="1"/>
</dbReference>
<comment type="similarity">
    <text evidence="2">Belongs to the dGTPase family. Type 2 subfamily.</text>
</comment>
<keyword evidence="1 2" id="KW-0378">Hydrolase</keyword>
<feature type="domain" description="HD" evidence="3">
    <location>
        <begin position="64"/>
        <end position="252"/>
    </location>
</feature>
<dbReference type="EMBL" id="SPUM01000132">
    <property type="protein sequence ID" value="TFW28884.1"/>
    <property type="molecule type" value="Genomic_DNA"/>
</dbReference>